<reference evidence="4" key="1">
    <citation type="submission" date="2016-10" db="EMBL/GenBank/DDBJ databases">
        <authorList>
            <person name="Varghese N."/>
            <person name="Submissions S."/>
        </authorList>
    </citation>
    <scope>NUCLEOTIDE SEQUENCE [LARGE SCALE GENOMIC DNA]</scope>
    <source>
        <strain evidence="4">ATCC 25963</strain>
    </source>
</reference>
<keyword evidence="4" id="KW-1185">Reference proteome</keyword>
<organism evidence="3 4">
    <name type="scientific">Nannocystis exedens</name>
    <dbReference type="NCBI Taxonomy" id="54"/>
    <lineage>
        <taxon>Bacteria</taxon>
        <taxon>Pseudomonadati</taxon>
        <taxon>Myxococcota</taxon>
        <taxon>Polyangia</taxon>
        <taxon>Nannocystales</taxon>
        <taxon>Nannocystaceae</taxon>
        <taxon>Nannocystis</taxon>
    </lineage>
</organism>
<evidence type="ECO:0000313" key="4">
    <source>
        <dbReference type="Proteomes" id="UP000199400"/>
    </source>
</evidence>
<name>A0A1I1WNR7_9BACT</name>
<evidence type="ECO:0000313" key="3">
    <source>
        <dbReference type="EMBL" id="SFD94750.1"/>
    </source>
</evidence>
<dbReference type="EMBL" id="FOMX01000006">
    <property type="protein sequence ID" value="SFD94750.1"/>
    <property type="molecule type" value="Genomic_DNA"/>
</dbReference>
<keyword evidence="2" id="KW-0812">Transmembrane</keyword>
<accession>A0A1I1WNR7</accession>
<feature type="transmembrane region" description="Helical" evidence="2">
    <location>
        <begin position="6"/>
        <end position="26"/>
    </location>
</feature>
<sequence>MPTPNKFPLSAVLLVGIGLIATIFGISYMRARSSDRGTSFDDSPAAEVGAAPEPR</sequence>
<dbReference type="AlphaFoldDB" id="A0A1I1WNR7"/>
<protein>
    <submittedName>
        <fullName evidence="3">Uncharacterized protein</fullName>
    </submittedName>
</protein>
<dbReference type="RefSeq" id="WP_170135426.1">
    <property type="nucleotide sequence ID" value="NZ_FOMX01000006.1"/>
</dbReference>
<proteinExistence type="predicted"/>
<dbReference type="Proteomes" id="UP000199400">
    <property type="component" value="Unassembled WGS sequence"/>
</dbReference>
<evidence type="ECO:0000256" key="1">
    <source>
        <dbReference type="SAM" id="MobiDB-lite"/>
    </source>
</evidence>
<dbReference type="STRING" id="54.SAMN02745121_02375"/>
<keyword evidence="2" id="KW-1133">Transmembrane helix</keyword>
<feature type="region of interest" description="Disordered" evidence="1">
    <location>
        <begin position="34"/>
        <end position="55"/>
    </location>
</feature>
<gene>
    <name evidence="3" type="ORF">SAMN02745121_02375</name>
</gene>
<evidence type="ECO:0000256" key="2">
    <source>
        <dbReference type="SAM" id="Phobius"/>
    </source>
</evidence>
<keyword evidence="2" id="KW-0472">Membrane</keyword>